<evidence type="ECO:0000256" key="1">
    <source>
        <dbReference type="ARBA" id="ARBA00004123"/>
    </source>
</evidence>
<comment type="similarity">
    <text evidence="2 7">Belongs to the Mediator complex subunit 9 family.</text>
</comment>
<protein>
    <recommendedName>
        <fullName evidence="7">Mediator of RNA polymerase II transcription subunit 9</fullName>
    </recommendedName>
    <alternativeName>
        <fullName evidence="7">Mediator complex subunit 9</fullName>
    </alternativeName>
</protein>
<feature type="compositionally biased region" description="Low complexity" evidence="9">
    <location>
        <begin position="89"/>
        <end position="114"/>
    </location>
</feature>
<feature type="compositionally biased region" description="Gly residues" evidence="9">
    <location>
        <begin position="67"/>
        <end position="88"/>
    </location>
</feature>
<keyword evidence="4 7" id="KW-0010">Activator</keyword>
<proteinExistence type="inferred from homology"/>
<evidence type="ECO:0000256" key="4">
    <source>
        <dbReference type="ARBA" id="ARBA00023159"/>
    </source>
</evidence>
<comment type="function">
    <text evidence="7">Component of the Mediator complex, a coactivator involved in the regulated transcription of nearly all RNA polymerase II-dependent genes. Mediator functions as a bridge to convey information from gene-specific regulatory proteins to the basal RNA polymerase II transcription machinery. Mediator is recruited to promoters by direct interactions with regulatory proteins and serves as a scaffold for the assembly of a functional preinitiation complex with RNA polymerase II and the general transcription factors.</text>
</comment>
<evidence type="ECO:0000313" key="11">
    <source>
        <dbReference type="Proteomes" id="UP001583193"/>
    </source>
</evidence>
<feature type="region of interest" description="Disordered" evidence="9">
    <location>
        <begin position="1"/>
        <end position="42"/>
    </location>
</feature>
<feature type="coiled-coil region" evidence="8">
    <location>
        <begin position="168"/>
        <end position="202"/>
    </location>
</feature>
<evidence type="ECO:0000256" key="6">
    <source>
        <dbReference type="ARBA" id="ARBA00023242"/>
    </source>
</evidence>
<sequence>MTSRSPVSGTPLAKGSSAPETPMSATTAASLRTAPFPSPQTFDFLPQLHALILRLLAAQTGSDSAGAGAGDGGDASGVAGQPGAGPSSGPGQSQQQQPSNLGGAGANTSGNGSSQRHHTAGIPGGASTPGAAALGPNAPPPLDVKDLPTAASAIKIRIQKARTVVESLPDMDRTVEDQSREIEELEDRISRLRKVIGEFGRRADGDQAEDVKMET</sequence>
<reference evidence="10 11" key="1">
    <citation type="journal article" date="2024" name="IMA Fungus">
        <title>IMA Genome - F19 : A genome assembly and annotation guide to empower mycologists, including annotated draft genome sequences of Ceratocystis pirilliformis, Diaporthe australafricana, Fusarium ophioides, Paecilomyces lecythidis, and Sporothrix stenoceras.</title>
        <authorList>
            <person name="Aylward J."/>
            <person name="Wilson A.M."/>
            <person name="Visagie C.M."/>
            <person name="Spraker J."/>
            <person name="Barnes I."/>
            <person name="Buitendag C."/>
            <person name="Ceriani C."/>
            <person name="Del Mar Angel L."/>
            <person name="du Plessis D."/>
            <person name="Fuchs T."/>
            <person name="Gasser K."/>
            <person name="Kramer D."/>
            <person name="Li W."/>
            <person name="Munsamy K."/>
            <person name="Piso A."/>
            <person name="Price J.L."/>
            <person name="Sonnekus B."/>
            <person name="Thomas C."/>
            <person name="van der Nest A."/>
            <person name="van Dijk A."/>
            <person name="van Heerden A."/>
            <person name="van Vuuren N."/>
            <person name="Yilmaz N."/>
            <person name="Duong T.A."/>
            <person name="van der Merwe N.A."/>
            <person name="Wingfield M.J."/>
            <person name="Wingfield B.D."/>
        </authorList>
    </citation>
    <scope>NUCLEOTIDE SEQUENCE [LARGE SCALE GENOMIC DNA]</scope>
    <source>
        <strain evidence="10 11">CMW 18167</strain>
    </source>
</reference>
<evidence type="ECO:0000256" key="3">
    <source>
        <dbReference type="ARBA" id="ARBA00023015"/>
    </source>
</evidence>
<accession>A0ABR3YCX3</accession>
<feature type="region of interest" description="Disordered" evidence="9">
    <location>
        <begin position="62"/>
        <end position="146"/>
    </location>
</feature>
<dbReference type="EMBL" id="JAVDPF010000001">
    <property type="protein sequence ID" value="KAL1886112.1"/>
    <property type="molecule type" value="Genomic_DNA"/>
</dbReference>
<organism evidence="10 11">
    <name type="scientific">Paecilomyces lecythidis</name>
    <dbReference type="NCBI Taxonomy" id="3004212"/>
    <lineage>
        <taxon>Eukaryota</taxon>
        <taxon>Fungi</taxon>
        <taxon>Dikarya</taxon>
        <taxon>Ascomycota</taxon>
        <taxon>Pezizomycotina</taxon>
        <taxon>Eurotiomycetes</taxon>
        <taxon>Eurotiomycetidae</taxon>
        <taxon>Eurotiales</taxon>
        <taxon>Thermoascaceae</taxon>
        <taxon>Paecilomyces</taxon>
    </lineage>
</organism>
<evidence type="ECO:0000256" key="9">
    <source>
        <dbReference type="SAM" id="MobiDB-lite"/>
    </source>
</evidence>
<evidence type="ECO:0000256" key="8">
    <source>
        <dbReference type="SAM" id="Coils"/>
    </source>
</evidence>
<name>A0ABR3YCX3_9EURO</name>
<comment type="subcellular location">
    <subcellularLocation>
        <location evidence="1 7">Nucleus</location>
    </subcellularLocation>
</comment>
<evidence type="ECO:0000256" key="5">
    <source>
        <dbReference type="ARBA" id="ARBA00023163"/>
    </source>
</evidence>
<comment type="caution">
    <text evidence="10">The sequence shown here is derived from an EMBL/GenBank/DDBJ whole genome shotgun (WGS) entry which is preliminary data.</text>
</comment>
<dbReference type="Pfam" id="PF07544">
    <property type="entry name" value="Med9"/>
    <property type="match status" value="1"/>
</dbReference>
<keyword evidence="6 7" id="KW-0539">Nucleus</keyword>
<keyword evidence="5 7" id="KW-0804">Transcription</keyword>
<comment type="subunit">
    <text evidence="7">Component of the Mediator complex.</text>
</comment>
<gene>
    <name evidence="7" type="primary">MED9</name>
    <name evidence="10" type="ORF">Plec18167_000041</name>
</gene>
<evidence type="ECO:0000256" key="7">
    <source>
        <dbReference type="RuleBase" id="RU364145"/>
    </source>
</evidence>
<keyword evidence="3 7" id="KW-0805">Transcription regulation</keyword>
<evidence type="ECO:0000313" key="10">
    <source>
        <dbReference type="EMBL" id="KAL1886112.1"/>
    </source>
</evidence>
<keyword evidence="8" id="KW-0175">Coiled coil</keyword>
<dbReference type="Proteomes" id="UP001583193">
    <property type="component" value="Unassembled WGS sequence"/>
</dbReference>
<evidence type="ECO:0000256" key="2">
    <source>
        <dbReference type="ARBA" id="ARBA00008089"/>
    </source>
</evidence>
<keyword evidence="11" id="KW-1185">Reference proteome</keyword>
<dbReference type="InterPro" id="IPR011425">
    <property type="entry name" value="Med9"/>
</dbReference>